<gene>
    <name evidence="1" type="ORF">JX360_06010</name>
</gene>
<comment type="caution">
    <text evidence="1">The sequence shown here is derived from an EMBL/GenBank/DDBJ whole genome shotgun (WGS) entry which is preliminary data.</text>
</comment>
<evidence type="ECO:0000313" key="2">
    <source>
        <dbReference type="Proteomes" id="UP000830835"/>
    </source>
</evidence>
<proteinExistence type="predicted"/>
<dbReference type="Proteomes" id="UP000830835">
    <property type="component" value="Unassembled WGS sequence"/>
</dbReference>
<dbReference type="EMBL" id="JAFIRA010000010">
    <property type="protein sequence ID" value="MCJ2542464.1"/>
    <property type="molecule type" value="Genomic_DNA"/>
</dbReference>
<sequence>MDAMTPEMVRQFWSLVGEIGRPEWLTQRDDDLVHLLLNACQKQHALSLVDTSILNRYISIRLPLIRDIVLD</sequence>
<evidence type="ECO:0000313" key="1">
    <source>
        <dbReference type="EMBL" id="MCJ2542464.1"/>
    </source>
</evidence>
<protein>
    <submittedName>
        <fullName evidence="1">Uncharacterized protein</fullName>
    </submittedName>
</protein>
<name>A0ABT0C9K4_THEVL</name>
<accession>A0ABT0C9K4</accession>
<organism evidence="1 2">
    <name type="scientific">Thermostichus vulcanus str. 'Rupite'</name>
    <dbReference type="NCBI Taxonomy" id="2813851"/>
    <lineage>
        <taxon>Bacteria</taxon>
        <taxon>Bacillati</taxon>
        <taxon>Cyanobacteriota</taxon>
        <taxon>Cyanophyceae</taxon>
        <taxon>Thermostichales</taxon>
        <taxon>Thermostichaceae</taxon>
        <taxon>Thermostichus</taxon>
    </lineage>
</organism>
<keyword evidence="2" id="KW-1185">Reference proteome</keyword>
<reference evidence="1" key="1">
    <citation type="submission" date="2021-02" db="EMBL/GenBank/DDBJ databases">
        <title>The CRISPR/cas machinery reduction and long-range gene transfer in the hot spring cyanobacterium Synechococcus.</title>
        <authorList>
            <person name="Dvorak P."/>
            <person name="Jahodarova E."/>
            <person name="Hasler P."/>
            <person name="Poulickova A."/>
        </authorList>
    </citation>
    <scope>NUCLEOTIDE SEQUENCE</scope>
    <source>
        <strain evidence="1">Rupite</strain>
    </source>
</reference>